<sequence>MTDEPQKQAEKLAQTLRETGREEHASRFAEVLSGNLVGRALLEALRDVSDTVVAGVEALDPAGVAALEDFRLSLDRHLTPDDGSKPPVP</sequence>
<dbReference type="RefSeq" id="WP_319613834.1">
    <property type="nucleotide sequence ID" value="NZ_JAWXYB010000018.1"/>
</dbReference>
<dbReference type="EMBL" id="JAWXYB010000018">
    <property type="protein sequence ID" value="MDX5930908.1"/>
    <property type="molecule type" value="Genomic_DNA"/>
</dbReference>
<name>A0AAW9DQE3_ACIAO</name>
<accession>A0AAW9DQE3</accession>
<keyword evidence="3" id="KW-1185">Reference proteome</keyword>
<proteinExistence type="predicted"/>
<comment type="caution">
    <text evidence="2">The sequence shown here is derived from an EMBL/GenBank/DDBJ whole genome shotgun (WGS) entry which is preliminary data.</text>
</comment>
<dbReference type="AlphaFoldDB" id="A0AAW9DQE3"/>
<evidence type="ECO:0000313" key="3">
    <source>
        <dbReference type="Proteomes" id="UP001279553"/>
    </source>
</evidence>
<organism evidence="2 3">
    <name type="scientific">Acidiphilium acidophilum</name>
    <name type="common">Thiobacillus acidophilus</name>
    <dbReference type="NCBI Taxonomy" id="76588"/>
    <lineage>
        <taxon>Bacteria</taxon>
        <taxon>Pseudomonadati</taxon>
        <taxon>Pseudomonadota</taxon>
        <taxon>Alphaproteobacteria</taxon>
        <taxon>Acetobacterales</taxon>
        <taxon>Acidocellaceae</taxon>
        <taxon>Acidiphilium</taxon>
    </lineage>
</organism>
<gene>
    <name evidence="2" type="ORF">SIL87_09045</name>
</gene>
<protein>
    <submittedName>
        <fullName evidence="2">Uncharacterized protein</fullName>
    </submittedName>
</protein>
<evidence type="ECO:0000256" key="1">
    <source>
        <dbReference type="SAM" id="MobiDB-lite"/>
    </source>
</evidence>
<feature type="region of interest" description="Disordered" evidence="1">
    <location>
        <begin position="1"/>
        <end position="23"/>
    </location>
</feature>
<evidence type="ECO:0000313" key="2">
    <source>
        <dbReference type="EMBL" id="MDX5930908.1"/>
    </source>
</evidence>
<reference evidence="2 3" key="1">
    <citation type="submission" date="2023-11" db="EMBL/GenBank/DDBJ databases">
        <title>MicrobeMod: A computational toolkit for identifying prokaryotic methylation and restriction-modification with nanopore sequencing.</title>
        <authorList>
            <person name="Crits-Christoph A."/>
            <person name="Kang S.C."/>
            <person name="Lee H."/>
            <person name="Ostrov N."/>
        </authorList>
    </citation>
    <scope>NUCLEOTIDE SEQUENCE [LARGE SCALE GENOMIC DNA]</scope>
    <source>
        <strain evidence="2 3">DSMZ 700</strain>
    </source>
</reference>
<feature type="compositionally biased region" description="Basic and acidic residues" evidence="1">
    <location>
        <begin position="1"/>
        <end position="10"/>
    </location>
</feature>
<dbReference type="Proteomes" id="UP001279553">
    <property type="component" value="Unassembled WGS sequence"/>
</dbReference>